<evidence type="ECO:0000313" key="3">
    <source>
        <dbReference type="Proteomes" id="UP000252081"/>
    </source>
</evidence>
<protein>
    <submittedName>
        <fullName evidence="2">Uncharacterized protein</fullName>
    </submittedName>
</protein>
<name>A0A366KNV0_9SPHI</name>
<dbReference type="AlphaFoldDB" id="A0A366KNV0"/>
<accession>A0A366KNV0</accession>
<dbReference type="Proteomes" id="UP000252081">
    <property type="component" value="Unassembled WGS sequence"/>
</dbReference>
<evidence type="ECO:0000313" key="2">
    <source>
        <dbReference type="EMBL" id="RBQ03367.1"/>
    </source>
</evidence>
<organism evidence="2 3">
    <name type="scientific">Pedobacter miscanthi</name>
    <dbReference type="NCBI Taxonomy" id="2259170"/>
    <lineage>
        <taxon>Bacteria</taxon>
        <taxon>Pseudomonadati</taxon>
        <taxon>Bacteroidota</taxon>
        <taxon>Sphingobacteriia</taxon>
        <taxon>Sphingobacteriales</taxon>
        <taxon>Sphingobacteriaceae</taxon>
        <taxon>Pedobacter</taxon>
    </lineage>
</organism>
<sequence length="66" mass="7110">MHFRPARPKHYLAVLLKSGLTNFSGSADPATPLTFKEKFSAGVLLINCLSFLFALMSSASLGFGSF</sequence>
<keyword evidence="3" id="KW-1185">Reference proteome</keyword>
<reference evidence="2 3" key="1">
    <citation type="submission" date="2018-07" db="EMBL/GenBank/DDBJ databases">
        <title>A draft genome of a endophytic bacteria, a new species of Pedobacter.</title>
        <authorList>
            <person name="Zhang Z.D."/>
            <person name="Chen Z.J."/>
        </authorList>
    </citation>
    <scope>NUCLEOTIDE SEQUENCE [LARGE SCALE GENOMIC DNA]</scope>
    <source>
        <strain evidence="2 3">RS10</strain>
    </source>
</reference>
<dbReference type="EMBL" id="QNQU01000022">
    <property type="protein sequence ID" value="RBQ03367.1"/>
    <property type="molecule type" value="Genomic_DNA"/>
</dbReference>
<keyword evidence="1" id="KW-0472">Membrane</keyword>
<comment type="caution">
    <text evidence="2">The sequence shown here is derived from an EMBL/GenBank/DDBJ whole genome shotgun (WGS) entry which is preliminary data.</text>
</comment>
<keyword evidence="1" id="KW-0812">Transmembrane</keyword>
<proteinExistence type="predicted"/>
<gene>
    <name evidence="2" type="ORF">DRW42_21495</name>
</gene>
<feature type="transmembrane region" description="Helical" evidence="1">
    <location>
        <begin position="39"/>
        <end position="63"/>
    </location>
</feature>
<evidence type="ECO:0000256" key="1">
    <source>
        <dbReference type="SAM" id="Phobius"/>
    </source>
</evidence>
<keyword evidence="1" id="KW-1133">Transmembrane helix</keyword>